<protein>
    <submittedName>
        <fullName evidence="5">GntR family transcriptional regulator</fullName>
    </submittedName>
</protein>
<dbReference type="Pfam" id="PF00392">
    <property type="entry name" value="GntR"/>
    <property type="match status" value="1"/>
</dbReference>
<dbReference type="PANTHER" id="PTHR44846:SF1">
    <property type="entry name" value="MANNOSYL-D-GLYCERATE TRANSPORT_METABOLISM SYSTEM REPRESSOR MNGR-RELATED"/>
    <property type="match status" value="1"/>
</dbReference>
<dbReference type="InterPro" id="IPR050679">
    <property type="entry name" value="Bact_HTH_transcr_reg"/>
</dbReference>
<dbReference type="InterPro" id="IPR036390">
    <property type="entry name" value="WH_DNA-bd_sf"/>
</dbReference>
<dbReference type="GO" id="GO:0045892">
    <property type="term" value="P:negative regulation of DNA-templated transcription"/>
    <property type="evidence" value="ECO:0007669"/>
    <property type="project" value="TreeGrafter"/>
</dbReference>
<dbReference type="Gene3D" id="1.10.10.10">
    <property type="entry name" value="Winged helix-like DNA-binding domain superfamily/Winged helix DNA-binding domain"/>
    <property type="match status" value="1"/>
</dbReference>
<dbReference type="InterPro" id="IPR011663">
    <property type="entry name" value="UTRA"/>
</dbReference>
<reference evidence="6" key="1">
    <citation type="submission" date="2017-04" db="EMBL/GenBank/DDBJ databases">
        <title>Function of individual gut microbiota members based on whole genome sequencing of pure cultures obtained from chicken caecum.</title>
        <authorList>
            <person name="Medvecky M."/>
            <person name="Cejkova D."/>
            <person name="Polansky O."/>
            <person name="Karasova D."/>
            <person name="Kubasova T."/>
            <person name="Cizek A."/>
            <person name="Rychlik I."/>
        </authorList>
    </citation>
    <scope>NUCLEOTIDE SEQUENCE [LARGE SCALE GENOMIC DNA]</scope>
    <source>
        <strain evidence="6">An144</strain>
    </source>
</reference>
<comment type="caution">
    <text evidence="5">The sequence shown here is derived from an EMBL/GenBank/DDBJ whole genome shotgun (WGS) entry which is preliminary data.</text>
</comment>
<accession>A0A1Y4QWH1</accession>
<dbReference type="Proteomes" id="UP000196074">
    <property type="component" value="Unassembled WGS sequence"/>
</dbReference>
<dbReference type="SMART" id="SM00345">
    <property type="entry name" value="HTH_GNTR"/>
    <property type="match status" value="1"/>
</dbReference>
<evidence type="ECO:0000313" key="6">
    <source>
        <dbReference type="Proteomes" id="UP000196074"/>
    </source>
</evidence>
<dbReference type="SMART" id="SM00866">
    <property type="entry name" value="UTRA"/>
    <property type="match status" value="1"/>
</dbReference>
<dbReference type="EMBL" id="NFLC01000018">
    <property type="protein sequence ID" value="OUQ09678.1"/>
    <property type="molecule type" value="Genomic_DNA"/>
</dbReference>
<evidence type="ECO:0000256" key="3">
    <source>
        <dbReference type="ARBA" id="ARBA00023163"/>
    </source>
</evidence>
<dbReference type="AlphaFoldDB" id="A0A1Y4QWH1"/>
<keyword evidence="1" id="KW-0805">Transcription regulation</keyword>
<dbReference type="RefSeq" id="WP_087215547.1">
    <property type="nucleotide sequence ID" value="NZ_JBECZD010000011.1"/>
</dbReference>
<dbReference type="InterPro" id="IPR000524">
    <property type="entry name" value="Tscrpt_reg_HTH_GntR"/>
</dbReference>
<feature type="domain" description="HTH gntR-type" evidence="4">
    <location>
        <begin position="9"/>
        <end position="76"/>
    </location>
</feature>
<evidence type="ECO:0000256" key="1">
    <source>
        <dbReference type="ARBA" id="ARBA00023015"/>
    </source>
</evidence>
<dbReference type="SUPFAM" id="SSF64288">
    <property type="entry name" value="Chorismate lyase-like"/>
    <property type="match status" value="1"/>
</dbReference>
<dbReference type="PRINTS" id="PR00035">
    <property type="entry name" value="HTHGNTR"/>
</dbReference>
<name>A0A1Y4QWH1_9ENTE</name>
<evidence type="ECO:0000313" key="5">
    <source>
        <dbReference type="EMBL" id="OUQ09678.1"/>
    </source>
</evidence>
<keyword evidence="2" id="KW-0238">DNA-binding</keyword>
<dbReference type="GO" id="GO:0003700">
    <property type="term" value="F:DNA-binding transcription factor activity"/>
    <property type="evidence" value="ECO:0007669"/>
    <property type="project" value="InterPro"/>
</dbReference>
<dbReference type="CDD" id="cd07377">
    <property type="entry name" value="WHTH_GntR"/>
    <property type="match status" value="1"/>
</dbReference>
<dbReference type="GO" id="GO:0003677">
    <property type="term" value="F:DNA binding"/>
    <property type="evidence" value="ECO:0007669"/>
    <property type="project" value="UniProtKB-KW"/>
</dbReference>
<evidence type="ECO:0000259" key="4">
    <source>
        <dbReference type="PROSITE" id="PS50949"/>
    </source>
</evidence>
<dbReference type="PANTHER" id="PTHR44846">
    <property type="entry name" value="MANNOSYL-D-GLYCERATE TRANSPORT/METABOLISM SYSTEM REPRESSOR MNGR-RELATED"/>
    <property type="match status" value="1"/>
</dbReference>
<dbReference type="InterPro" id="IPR036388">
    <property type="entry name" value="WH-like_DNA-bd_sf"/>
</dbReference>
<dbReference type="SUPFAM" id="SSF46785">
    <property type="entry name" value="Winged helix' DNA-binding domain"/>
    <property type="match status" value="1"/>
</dbReference>
<dbReference type="InterPro" id="IPR028978">
    <property type="entry name" value="Chorismate_lyase_/UTRA_dom_sf"/>
</dbReference>
<proteinExistence type="predicted"/>
<dbReference type="PROSITE" id="PS50949">
    <property type="entry name" value="HTH_GNTR"/>
    <property type="match status" value="1"/>
</dbReference>
<sequence length="243" mass="28352">MVAMFNSKQPLYDQLADLLKEKIETELEPNTKLESERELSNRYGLSRTTVRLALQELEKMGYIYRRHGKGTYVSDLSKSAKNITSAYSFTEQTKALGKTPKTVILEFETIEANKYFANKLQVSLGEPLYKMKRLRLADDEPMMLERTYLPVKKFWNLPQALLETKPLYDLFSQDYQQVVHIADEEFYASIVRNKDMSYLEIKEGSAVLNLVRTTYNIDNEVIEYTLSVARADQFHYQVRHFGN</sequence>
<dbReference type="Gene3D" id="3.40.1410.10">
    <property type="entry name" value="Chorismate lyase-like"/>
    <property type="match status" value="1"/>
</dbReference>
<dbReference type="Pfam" id="PF07702">
    <property type="entry name" value="UTRA"/>
    <property type="match status" value="1"/>
</dbReference>
<organism evidence="5 6">
    <name type="scientific">Enterococcus cecorum</name>
    <dbReference type="NCBI Taxonomy" id="44008"/>
    <lineage>
        <taxon>Bacteria</taxon>
        <taxon>Bacillati</taxon>
        <taxon>Bacillota</taxon>
        <taxon>Bacilli</taxon>
        <taxon>Lactobacillales</taxon>
        <taxon>Enterococcaceae</taxon>
        <taxon>Enterococcus</taxon>
    </lineage>
</organism>
<gene>
    <name evidence="5" type="ORF">B5E88_09025</name>
</gene>
<keyword evidence="3" id="KW-0804">Transcription</keyword>
<evidence type="ECO:0000256" key="2">
    <source>
        <dbReference type="ARBA" id="ARBA00023125"/>
    </source>
</evidence>